<dbReference type="PANTHER" id="PTHR46652:SF7">
    <property type="entry name" value="LEUCINE-RICH REPEAT AND IQ DOMAIN-CONTAINING PROTEIN 1"/>
    <property type="match status" value="1"/>
</dbReference>
<dbReference type="PROSITE" id="PS50096">
    <property type="entry name" value="IQ"/>
    <property type="match status" value="1"/>
</dbReference>
<feature type="region of interest" description="Disordered" evidence="3">
    <location>
        <begin position="1456"/>
        <end position="1528"/>
    </location>
</feature>
<evidence type="ECO:0000313" key="5">
    <source>
        <dbReference type="RefSeq" id="XP_029009831.1"/>
    </source>
</evidence>
<dbReference type="Gene3D" id="1.20.5.190">
    <property type="match status" value="1"/>
</dbReference>
<dbReference type="PROSITE" id="PS51450">
    <property type="entry name" value="LRR"/>
    <property type="match status" value="4"/>
</dbReference>
<dbReference type="InterPro" id="IPR032675">
    <property type="entry name" value="LRR_dom_sf"/>
</dbReference>
<feature type="compositionally biased region" description="Polar residues" evidence="3">
    <location>
        <begin position="77"/>
        <end position="87"/>
    </location>
</feature>
<feature type="compositionally biased region" description="Basic and acidic residues" evidence="3">
    <location>
        <begin position="356"/>
        <end position="395"/>
    </location>
</feature>
<reference evidence="5" key="1">
    <citation type="submission" date="2025-08" db="UniProtKB">
        <authorList>
            <consortium name="RefSeq"/>
        </authorList>
    </citation>
    <scope>IDENTIFICATION</scope>
</reference>
<dbReference type="Proteomes" id="UP000515150">
    <property type="component" value="Chromosome 6"/>
</dbReference>
<organism evidence="4 5">
    <name type="scientific">Betta splendens</name>
    <name type="common">Siamese fighting fish</name>
    <dbReference type="NCBI Taxonomy" id="158456"/>
    <lineage>
        <taxon>Eukaryota</taxon>
        <taxon>Metazoa</taxon>
        <taxon>Chordata</taxon>
        <taxon>Craniata</taxon>
        <taxon>Vertebrata</taxon>
        <taxon>Euteleostomi</taxon>
        <taxon>Actinopterygii</taxon>
        <taxon>Neopterygii</taxon>
        <taxon>Teleostei</taxon>
        <taxon>Neoteleostei</taxon>
        <taxon>Acanthomorphata</taxon>
        <taxon>Anabantaria</taxon>
        <taxon>Anabantiformes</taxon>
        <taxon>Anabantoidei</taxon>
        <taxon>Osphronemidae</taxon>
        <taxon>Betta</taxon>
    </lineage>
</organism>
<dbReference type="SUPFAM" id="SSF52058">
    <property type="entry name" value="L domain-like"/>
    <property type="match status" value="1"/>
</dbReference>
<feature type="region of interest" description="Disordered" evidence="3">
    <location>
        <begin position="262"/>
        <end position="641"/>
    </location>
</feature>
<feature type="region of interest" description="Disordered" evidence="3">
    <location>
        <begin position="1165"/>
        <end position="1188"/>
    </location>
</feature>
<keyword evidence="1" id="KW-0433">Leucine-rich repeat</keyword>
<name>A0A6P7MSF6_BETSP</name>
<feature type="region of interest" description="Disordered" evidence="3">
    <location>
        <begin position="77"/>
        <end position="132"/>
    </location>
</feature>
<evidence type="ECO:0000313" key="4">
    <source>
        <dbReference type="Proteomes" id="UP000515150"/>
    </source>
</evidence>
<dbReference type="CDD" id="cd23767">
    <property type="entry name" value="IQCD"/>
    <property type="match status" value="1"/>
</dbReference>
<dbReference type="OrthoDB" id="266138at2759"/>
<dbReference type="InterPro" id="IPR050836">
    <property type="entry name" value="SDS22/Internalin_LRR"/>
</dbReference>
<feature type="compositionally biased region" description="Basic and acidic residues" evidence="3">
    <location>
        <begin position="487"/>
        <end position="584"/>
    </location>
</feature>
<feature type="compositionally biased region" description="Basic and acidic residues" evidence="3">
    <location>
        <begin position="1410"/>
        <end position="1428"/>
    </location>
</feature>
<dbReference type="SMART" id="SM00369">
    <property type="entry name" value="LRR_TYP"/>
    <property type="match status" value="4"/>
</dbReference>
<feature type="region of interest" description="Disordered" evidence="3">
    <location>
        <begin position="1265"/>
        <end position="1330"/>
    </location>
</feature>
<feature type="compositionally biased region" description="Polar residues" evidence="3">
    <location>
        <begin position="625"/>
        <end position="634"/>
    </location>
</feature>
<feature type="region of interest" description="Disordered" evidence="3">
    <location>
        <begin position="1409"/>
        <end position="1428"/>
    </location>
</feature>
<dbReference type="InParanoid" id="A0A6P7MSF6"/>
<protein>
    <submittedName>
        <fullName evidence="5">Leucine-rich repeat and IQ domain-containing protein 1 isoform X1</fullName>
    </submittedName>
</protein>
<dbReference type="KEGG" id="bspl:114857479"/>
<feature type="compositionally biased region" description="Polar residues" evidence="3">
    <location>
        <begin position="1463"/>
        <end position="1479"/>
    </location>
</feature>
<sequence length="1528" mass="173416">MTDSNESNETVTCDVFVSETERKRALSHEVSHEVSASADLPPSLVSYFEASRSRAAECEKLITEDVEDLMNLATELNENTLKPNQQDRGNEEASCVLPETEAPARVTASPRDEDETETDDYGEKRKHSTSRLSEFSLTKEEIKENNEHQQAHKEKRRFEELKKEDEIRQRENDFQMELKKLMEAEKLHQIELQLMEKRAQEKLDQELLLQQELINNIQKQVGEQRRMIAEELKRMKEEEEKKRKEEEEKIRIEIRRKKMEEENKQILEKRAEEERRLKEEQRKREEEEERREREEVRIKMEEEKRKREEEDRKRREKEIMKREMQRRRIEEEMRRKKEEDRKITEELRTEEEEEEEKTKREEEKSKVEEEMTKNKVETKTDKCNEKIWLEEEKTSQMEQMEGETNAKKMENKSNLKVQKEEQKAGKREEGKTNEDDIRKEKKPEEARRETMTTDEQKGKREEEKQKTVDGTQLSEDRNKIRKNNVIRTEEEKLIQEEWRKRQEEENDEEIRSSEEKEHEAKIRKVEDNRTRTERESEQEQMKEEVIETTENLKAEGRWHEKEEESKIMQEEMETRSNDLQEKTHRSSGPETLTSVTSLTSQLEDGPRSSGLEAPVTERQDAAVQRCSSGPSSPLSPREQKRLSWTSGCTSWCKLSLQNRRKQNGPPRGGRRRPRTGGVPAPGPDALLQAAGGGSVQQVTSVTLEDRPGCSAASLALCSHLQSLTLRRCGLTSLEGVSHLSQLCYIDVTENHISFVDCEGMTSLRVLRLAHNKLTSIHGLRGANNLDELELSHNNITRIAGLESMKRLQRLSVDHNQLISTKGLRDVYTLLHLNCSHNHLADVEGLENNALLRTLDLSSNSLPEPPALDNHVLLTELHLDDNSISSLQALAAACWLPLMHTLSVAQNRITQLPSMSDFVSLANLDLQFNCMSELHNVCESLEGCVSLQRVHLRGNPLQQENGWRSTLQRALPGLRAVDDQQTDGLLSPPAVQQISSASDTFLKFCQTQLQQMNDLLQQHSRELSEASSPLDAVKSLCQHFTETLKLAEDQRFAHECGDVTASEGRTHVQSSTATKLIEDAQTESSETAPAVGSSGIHENGPGTSEAVWLQSSDAGTKETGLHSLSEKRTTSSSYVQTAALSKQDLDLKNSAARVIQRQWRTCRQNHGDMSRHPLAASGHGAHPEPGPPCGPHSVLDQHSAAAAIQASWRGFAVRRRLASALAAVTFPSTTEDHAFEEDDVDEFVFDEAAELENLWTLQLSDEWLSRREPVSEQPPSVKFPGPLPEPQNTHTTPPVWRPKQAWAPEEVAPGGRASPESCHRKSPASSSVLSGISERSEKILEEWGFADSHTALQMLKRAHNMKWKQQLKRKHKDPPVGSALFYQLVPVEGGNRAAPRSSRHRRGALCGTETVKQESAEQRLHGQCDRSSESARFLPALSSDVLNGGRVQLVADPGFSERRRASGQRATSASCALQHSSAPRTSLGRAKSDASSPNGGAAAPRVKERISFRDGAVQLSGGWGGGRKRSSLH</sequence>
<feature type="compositionally biased region" description="Basic and acidic residues" evidence="3">
    <location>
        <begin position="262"/>
        <end position="347"/>
    </location>
</feature>
<evidence type="ECO:0000256" key="3">
    <source>
        <dbReference type="SAM" id="MobiDB-lite"/>
    </source>
</evidence>
<dbReference type="SMART" id="SM00365">
    <property type="entry name" value="LRR_SD22"/>
    <property type="match status" value="5"/>
</dbReference>
<dbReference type="InterPro" id="IPR001611">
    <property type="entry name" value="Leu-rich_rpt"/>
</dbReference>
<evidence type="ECO:0000256" key="2">
    <source>
        <dbReference type="ARBA" id="ARBA00022737"/>
    </source>
</evidence>
<dbReference type="InterPro" id="IPR003591">
    <property type="entry name" value="Leu-rich_rpt_typical-subtyp"/>
</dbReference>
<keyword evidence="4" id="KW-1185">Reference proteome</keyword>
<feature type="region of interest" description="Disordered" evidence="3">
    <location>
        <begin position="1113"/>
        <end position="1132"/>
    </location>
</feature>
<dbReference type="RefSeq" id="XP_029009831.1">
    <property type="nucleotide sequence ID" value="XM_029153998.3"/>
</dbReference>
<feature type="compositionally biased region" description="Basic residues" evidence="3">
    <location>
        <begin position="659"/>
        <end position="674"/>
    </location>
</feature>
<dbReference type="GeneID" id="114857479"/>
<dbReference type="Pfam" id="PF13855">
    <property type="entry name" value="LRR_8"/>
    <property type="match status" value="1"/>
</dbReference>
<proteinExistence type="predicted"/>
<evidence type="ECO:0000256" key="1">
    <source>
        <dbReference type="ARBA" id="ARBA00022614"/>
    </source>
</evidence>
<feature type="compositionally biased region" description="Basic and acidic residues" evidence="3">
    <location>
        <begin position="404"/>
        <end position="467"/>
    </location>
</feature>
<feature type="compositionally biased region" description="Basic and acidic residues" evidence="3">
    <location>
        <begin position="1114"/>
        <end position="1128"/>
    </location>
</feature>
<feature type="region of interest" description="Disordered" evidence="3">
    <location>
        <begin position="1078"/>
        <end position="1105"/>
    </location>
</feature>
<gene>
    <name evidence="5" type="primary">lrriq1</name>
</gene>
<keyword evidence="2" id="KW-0677">Repeat</keyword>
<accession>A0A6P7MSF6</accession>
<dbReference type="Gene3D" id="3.80.10.10">
    <property type="entry name" value="Ribonuclease Inhibitor"/>
    <property type="match status" value="2"/>
</dbReference>
<feature type="region of interest" description="Disordered" evidence="3">
    <location>
        <begin position="659"/>
        <end position="684"/>
    </location>
</feature>
<dbReference type="PANTHER" id="PTHR46652">
    <property type="entry name" value="LEUCINE-RICH REPEAT AND IQ DOMAIN-CONTAINING PROTEIN 1-RELATED"/>
    <property type="match status" value="1"/>
</dbReference>
<feature type="compositionally biased region" description="Low complexity" evidence="3">
    <location>
        <begin position="591"/>
        <end position="602"/>
    </location>
</feature>
<dbReference type="CTD" id="84125"/>